<accession>A0A6G0STD7</accession>
<name>A0A6G0STD7_APHGL</name>
<keyword evidence="1" id="KW-0472">Membrane</keyword>
<keyword evidence="1" id="KW-1133">Transmembrane helix</keyword>
<sequence length="259" mass="31249">MLRTVYNHIHLVSFWDLDHLSNVLLRSRSLYECIKFDSNDRYILLIKKFFMNHIYKIICKIHDFDEFLSVFEFQMLIKQIVPIVKFLSYYHIKKSIWSKTGFCIIMYIIIRYTLYVSTIIYVPVESLETLKNIELLRRQKSNNLTPDNYTFTIKRCKYKSNYTLVVNRNFKLLLIECQTSDMVLPQNLCTQQPYAVMPAKNIYQFKFATRDVYKCLYFLYLVSLSKELHYTLFPQHELILILILKKYGNHNNATIYFTH</sequence>
<dbReference type="Proteomes" id="UP000475862">
    <property type="component" value="Unassembled WGS sequence"/>
</dbReference>
<proteinExistence type="predicted"/>
<organism evidence="2 3">
    <name type="scientific">Aphis glycines</name>
    <name type="common">Soybean aphid</name>
    <dbReference type="NCBI Taxonomy" id="307491"/>
    <lineage>
        <taxon>Eukaryota</taxon>
        <taxon>Metazoa</taxon>
        <taxon>Ecdysozoa</taxon>
        <taxon>Arthropoda</taxon>
        <taxon>Hexapoda</taxon>
        <taxon>Insecta</taxon>
        <taxon>Pterygota</taxon>
        <taxon>Neoptera</taxon>
        <taxon>Paraneoptera</taxon>
        <taxon>Hemiptera</taxon>
        <taxon>Sternorrhyncha</taxon>
        <taxon>Aphidomorpha</taxon>
        <taxon>Aphidoidea</taxon>
        <taxon>Aphididae</taxon>
        <taxon>Aphidini</taxon>
        <taxon>Aphis</taxon>
        <taxon>Aphis</taxon>
    </lineage>
</organism>
<gene>
    <name evidence="2" type="ORF">AGLY_018058</name>
</gene>
<keyword evidence="3" id="KW-1185">Reference proteome</keyword>
<reference evidence="2 3" key="1">
    <citation type="submission" date="2019-08" db="EMBL/GenBank/DDBJ databases">
        <title>The genome of the soybean aphid Biotype 1, its phylome, world population structure and adaptation to the North American continent.</title>
        <authorList>
            <person name="Giordano R."/>
            <person name="Donthu R.K."/>
            <person name="Hernandez A.G."/>
            <person name="Wright C.L."/>
            <person name="Zimin A.V."/>
        </authorList>
    </citation>
    <scope>NUCLEOTIDE SEQUENCE [LARGE SCALE GENOMIC DNA]</scope>
    <source>
        <tissue evidence="2">Whole aphids</tissue>
    </source>
</reference>
<keyword evidence="1" id="KW-0812">Transmembrane</keyword>
<dbReference type="AlphaFoldDB" id="A0A6G0STD7"/>
<evidence type="ECO:0000313" key="2">
    <source>
        <dbReference type="EMBL" id="KAE9521532.1"/>
    </source>
</evidence>
<evidence type="ECO:0000256" key="1">
    <source>
        <dbReference type="SAM" id="Phobius"/>
    </source>
</evidence>
<protein>
    <submittedName>
        <fullName evidence="2">Uncharacterized protein</fullName>
    </submittedName>
</protein>
<dbReference type="EMBL" id="VYZN01002772">
    <property type="protein sequence ID" value="KAE9521532.1"/>
    <property type="molecule type" value="Genomic_DNA"/>
</dbReference>
<feature type="transmembrane region" description="Helical" evidence="1">
    <location>
        <begin position="102"/>
        <end position="124"/>
    </location>
</feature>
<comment type="caution">
    <text evidence="2">The sequence shown here is derived from an EMBL/GenBank/DDBJ whole genome shotgun (WGS) entry which is preliminary data.</text>
</comment>
<evidence type="ECO:0000313" key="3">
    <source>
        <dbReference type="Proteomes" id="UP000475862"/>
    </source>
</evidence>